<dbReference type="PANTHER" id="PTHR37953:SF1">
    <property type="entry name" value="UPF0127 PROTEIN MJ1496"/>
    <property type="match status" value="1"/>
</dbReference>
<feature type="chain" id="PRO_5015656799" description="DUF192 domain-containing protein" evidence="1">
    <location>
        <begin position="20"/>
        <end position="156"/>
    </location>
</feature>
<dbReference type="InterPro" id="IPR038695">
    <property type="entry name" value="Saro_0823-like_sf"/>
</dbReference>
<proteinExistence type="predicted"/>
<dbReference type="Pfam" id="PF02643">
    <property type="entry name" value="DUF192"/>
    <property type="match status" value="1"/>
</dbReference>
<dbReference type="PANTHER" id="PTHR37953">
    <property type="entry name" value="UPF0127 PROTEIN MJ1496"/>
    <property type="match status" value="1"/>
</dbReference>
<dbReference type="AlphaFoldDB" id="A0A2U1CJ80"/>
<dbReference type="EMBL" id="QEKO01000005">
    <property type="protein sequence ID" value="PVY61077.1"/>
    <property type="molecule type" value="Genomic_DNA"/>
</dbReference>
<accession>A0A2U1CJ80</accession>
<evidence type="ECO:0000256" key="1">
    <source>
        <dbReference type="SAM" id="SignalP"/>
    </source>
</evidence>
<dbReference type="Gene3D" id="2.60.120.1140">
    <property type="entry name" value="Protein of unknown function DUF192"/>
    <property type="match status" value="1"/>
</dbReference>
<dbReference type="RefSeq" id="WP_017523677.1">
    <property type="nucleotide sequence ID" value="NZ_JACCEX010000005.1"/>
</dbReference>
<protein>
    <recommendedName>
        <fullName evidence="4">DUF192 domain-containing protein</fullName>
    </recommendedName>
</protein>
<dbReference type="STRING" id="1231391.GCA_000308195_01309"/>
<sequence>MYKHLIAKRPFGLFFFACAAICLAASVVPSLAPAQARLLPTTSLALGAATVHAEIAATPENRNRGLMFRKSLPPDHGMLFVFEEETTQCFWMKNTPLPLTIAFIDAQGRIINMRDMQPYSEANHCPAGPMRYALEMPQGWFLQYGIKAGEQVKGLP</sequence>
<organism evidence="2 3">
    <name type="scientific">Pusillimonas noertemannii</name>
    <dbReference type="NCBI Taxonomy" id="305977"/>
    <lineage>
        <taxon>Bacteria</taxon>
        <taxon>Pseudomonadati</taxon>
        <taxon>Pseudomonadota</taxon>
        <taxon>Betaproteobacteria</taxon>
        <taxon>Burkholderiales</taxon>
        <taxon>Alcaligenaceae</taxon>
        <taxon>Pusillimonas</taxon>
    </lineage>
</organism>
<keyword evidence="1" id="KW-0732">Signal</keyword>
<dbReference type="Proteomes" id="UP000246145">
    <property type="component" value="Unassembled WGS sequence"/>
</dbReference>
<reference evidence="2 3" key="1">
    <citation type="submission" date="2018-04" db="EMBL/GenBank/DDBJ databases">
        <title>Genomic Encyclopedia of Type Strains, Phase IV (KMG-IV): sequencing the most valuable type-strain genomes for metagenomic binning, comparative biology and taxonomic classification.</title>
        <authorList>
            <person name="Goeker M."/>
        </authorList>
    </citation>
    <scope>NUCLEOTIDE SEQUENCE [LARGE SCALE GENOMIC DNA]</scope>
    <source>
        <strain evidence="2 3">DSM 10065</strain>
    </source>
</reference>
<evidence type="ECO:0008006" key="4">
    <source>
        <dbReference type="Google" id="ProtNLM"/>
    </source>
</evidence>
<comment type="caution">
    <text evidence="2">The sequence shown here is derived from an EMBL/GenBank/DDBJ whole genome shotgun (WGS) entry which is preliminary data.</text>
</comment>
<dbReference type="OrthoDB" id="5526466at2"/>
<dbReference type="InterPro" id="IPR003795">
    <property type="entry name" value="DUF192"/>
</dbReference>
<evidence type="ECO:0000313" key="2">
    <source>
        <dbReference type="EMBL" id="PVY61077.1"/>
    </source>
</evidence>
<keyword evidence="3" id="KW-1185">Reference proteome</keyword>
<feature type="signal peptide" evidence="1">
    <location>
        <begin position="1"/>
        <end position="19"/>
    </location>
</feature>
<evidence type="ECO:0000313" key="3">
    <source>
        <dbReference type="Proteomes" id="UP000246145"/>
    </source>
</evidence>
<name>A0A2U1CJ80_9BURK</name>
<gene>
    <name evidence="2" type="ORF">C7440_3246</name>
</gene>